<proteinExistence type="predicted"/>
<sequence>MNQTNKTKDFELCGLRARMYCESDQASLCWDCDEKVHGANFLVSKYSRSLLYHVCNFPTPWMASGAKLPTVSVCESCVDFHNRKFEQGRVNLICLGLFIPSSRVG</sequence>
<name>A0A7J6F7P3_CANSA</name>
<reference evidence="4 5" key="1">
    <citation type="journal article" date="2020" name="bioRxiv">
        <title>Sequence and annotation of 42 cannabis genomes reveals extensive copy number variation in cannabinoid synthesis and pathogen resistance genes.</title>
        <authorList>
            <person name="Mckernan K.J."/>
            <person name="Helbert Y."/>
            <person name="Kane L.T."/>
            <person name="Ebling H."/>
            <person name="Zhang L."/>
            <person name="Liu B."/>
            <person name="Eaton Z."/>
            <person name="Mclaughlin S."/>
            <person name="Kingan S."/>
            <person name="Baybayan P."/>
            <person name="Concepcion G."/>
            <person name="Jordan M."/>
            <person name="Riva A."/>
            <person name="Barbazuk W."/>
            <person name="Harkins T."/>
        </authorList>
    </citation>
    <scope>NUCLEOTIDE SEQUENCE [LARGE SCALE GENOMIC DNA]</scope>
    <source>
        <strain evidence="5">cv. Jamaican Lion 4</strain>
        <tissue evidence="4">Leaf</tissue>
    </source>
</reference>
<dbReference type="InterPro" id="IPR049808">
    <property type="entry name" value="CONSTANS-like_Bbox1"/>
</dbReference>
<dbReference type="Proteomes" id="UP000525078">
    <property type="component" value="Unassembled WGS sequence"/>
</dbReference>
<evidence type="ECO:0000256" key="3">
    <source>
        <dbReference type="ARBA" id="ARBA00022833"/>
    </source>
</evidence>
<comment type="caution">
    <text evidence="4">The sequence shown here is derived from an EMBL/GenBank/DDBJ whole genome shotgun (WGS) entry which is preliminary data.</text>
</comment>
<keyword evidence="2" id="KW-0863">Zinc-finger</keyword>
<evidence type="ECO:0000256" key="1">
    <source>
        <dbReference type="ARBA" id="ARBA00022723"/>
    </source>
</evidence>
<dbReference type="GO" id="GO:0008270">
    <property type="term" value="F:zinc ion binding"/>
    <property type="evidence" value="ECO:0007669"/>
    <property type="project" value="UniProtKB-KW"/>
</dbReference>
<dbReference type="EMBL" id="JAATIP010000149">
    <property type="protein sequence ID" value="KAF4366618.1"/>
    <property type="molecule type" value="Genomic_DNA"/>
</dbReference>
<dbReference type="AlphaFoldDB" id="A0A7J6F7P3"/>
<protein>
    <recommendedName>
        <fullName evidence="6">B box-type domain-containing protein</fullName>
    </recommendedName>
</protein>
<accession>A0A7J6F7P3</accession>
<keyword evidence="3" id="KW-0862">Zinc</keyword>
<evidence type="ECO:0000256" key="2">
    <source>
        <dbReference type="ARBA" id="ARBA00022771"/>
    </source>
</evidence>
<evidence type="ECO:0000313" key="5">
    <source>
        <dbReference type="Proteomes" id="UP000525078"/>
    </source>
</evidence>
<evidence type="ECO:0008006" key="6">
    <source>
        <dbReference type="Google" id="ProtNLM"/>
    </source>
</evidence>
<gene>
    <name evidence="4" type="ORF">F8388_004282</name>
</gene>
<evidence type="ECO:0000313" key="4">
    <source>
        <dbReference type="EMBL" id="KAF4366618.1"/>
    </source>
</evidence>
<dbReference type="PANTHER" id="PTHR31717">
    <property type="entry name" value="ZINC FINGER PROTEIN CONSTANS-LIKE 10"/>
    <property type="match status" value="1"/>
</dbReference>
<dbReference type="CDD" id="cd19821">
    <property type="entry name" value="Bbox1_BBX-like"/>
    <property type="match status" value="1"/>
</dbReference>
<dbReference type="PANTHER" id="PTHR31717:SF60">
    <property type="entry name" value="B-BOX TYPE ZINC FINGER FAMILY PROTEIN"/>
    <property type="match status" value="1"/>
</dbReference>
<keyword evidence="1" id="KW-0479">Metal-binding</keyword>
<organism evidence="4 5">
    <name type="scientific">Cannabis sativa</name>
    <name type="common">Hemp</name>
    <name type="synonym">Marijuana</name>
    <dbReference type="NCBI Taxonomy" id="3483"/>
    <lineage>
        <taxon>Eukaryota</taxon>
        <taxon>Viridiplantae</taxon>
        <taxon>Streptophyta</taxon>
        <taxon>Embryophyta</taxon>
        <taxon>Tracheophyta</taxon>
        <taxon>Spermatophyta</taxon>
        <taxon>Magnoliopsida</taxon>
        <taxon>eudicotyledons</taxon>
        <taxon>Gunneridae</taxon>
        <taxon>Pentapetalae</taxon>
        <taxon>rosids</taxon>
        <taxon>fabids</taxon>
        <taxon>Rosales</taxon>
        <taxon>Cannabaceae</taxon>
        <taxon>Cannabis</taxon>
    </lineage>
</organism>